<feature type="region of interest" description="Disordered" evidence="1">
    <location>
        <begin position="18"/>
        <end position="80"/>
    </location>
</feature>
<feature type="compositionally biased region" description="Low complexity" evidence="1">
    <location>
        <begin position="31"/>
        <end position="43"/>
    </location>
</feature>
<proteinExistence type="predicted"/>
<accession>A0A6P6BLX7</accession>
<dbReference type="Proteomes" id="UP000515202">
    <property type="component" value="Unplaced"/>
</dbReference>
<dbReference type="RefSeq" id="XP_023376071.1">
    <property type="nucleotide sequence ID" value="XM_023520303.1"/>
</dbReference>
<protein>
    <submittedName>
        <fullName evidence="3">Uncharacterized protein LOC105301940 isoform X3</fullName>
    </submittedName>
</protein>
<organism evidence="2 3">
    <name type="scientific">Pteropus vampyrus</name>
    <name type="common">Large flying fox</name>
    <dbReference type="NCBI Taxonomy" id="132908"/>
    <lineage>
        <taxon>Eukaryota</taxon>
        <taxon>Metazoa</taxon>
        <taxon>Chordata</taxon>
        <taxon>Craniata</taxon>
        <taxon>Vertebrata</taxon>
        <taxon>Euteleostomi</taxon>
        <taxon>Mammalia</taxon>
        <taxon>Eutheria</taxon>
        <taxon>Laurasiatheria</taxon>
        <taxon>Chiroptera</taxon>
        <taxon>Yinpterochiroptera</taxon>
        <taxon>Pteropodoidea</taxon>
        <taxon>Pteropodidae</taxon>
        <taxon>Pteropodinae</taxon>
        <taxon>Pteropus</taxon>
    </lineage>
</organism>
<name>A0A6P6BLX7_PTEVA</name>
<dbReference type="AlphaFoldDB" id="A0A6P6BLX7"/>
<gene>
    <name evidence="3" type="primary">LOC105301940</name>
</gene>
<dbReference type="GeneID" id="105301940"/>
<reference evidence="3" key="1">
    <citation type="submission" date="2025-08" db="UniProtKB">
        <authorList>
            <consortium name="RefSeq"/>
        </authorList>
    </citation>
    <scope>IDENTIFICATION</scope>
    <source>
        <tissue evidence="3">Kidney</tissue>
    </source>
</reference>
<keyword evidence="2" id="KW-1185">Reference proteome</keyword>
<evidence type="ECO:0000256" key="1">
    <source>
        <dbReference type="SAM" id="MobiDB-lite"/>
    </source>
</evidence>
<evidence type="ECO:0000313" key="3">
    <source>
        <dbReference type="RefSeq" id="XP_023376071.1"/>
    </source>
</evidence>
<sequence length="140" mass="15072">MISLLEQGVKPGASVVQLADKQANKQPRPASPGSGPGSAPLGSVLSFSLWPRPTSGALRTTETAEPPGRPERPESLWDGADASVGARFRRRRAFRATRGPRGRLLHEGRVLARCSLLHPHCLVQHLARVATTSLVLWFLG</sequence>
<evidence type="ECO:0000313" key="2">
    <source>
        <dbReference type="Proteomes" id="UP000515202"/>
    </source>
</evidence>